<dbReference type="InterPro" id="IPR023393">
    <property type="entry name" value="START-like_dom_sf"/>
</dbReference>
<evidence type="ECO:0000313" key="2">
    <source>
        <dbReference type="Proteomes" id="UP000092482"/>
    </source>
</evidence>
<dbReference type="AlphaFoldDB" id="A0A1B1N9K4"/>
<gene>
    <name evidence="1" type="ORF">SGUI_0702</name>
</gene>
<dbReference type="EMBL" id="CP014989">
    <property type="protein sequence ID" value="ANS78098.1"/>
    <property type="molecule type" value="Genomic_DNA"/>
</dbReference>
<sequence length="182" mass="20405">MRRTFVQAPFSRLPTVWGATPDEVDRRYPCDEGMHGDRLVRAVSVGAEPGTVFAWLGNLRAAPYSYDWFDNFGRRSPRRLLTHLGDLAPGQRVMTIFEVDSVEPGRSVTISMTSRPGRALFGAVRVTYAVTPADRGCRLVAVLRFASSGTRLDATRRWVMAWGDLLMMRKQLLTLRDLSEGS</sequence>
<evidence type="ECO:0000313" key="1">
    <source>
        <dbReference type="EMBL" id="ANS78098.1"/>
    </source>
</evidence>
<protein>
    <submittedName>
        <fullName evidence="1">Uncharacterized protein</fullName>
    </submittedName>
</protein>
<keyword evidence="2" id="KW-1185">Reference proteome</keyword>
<dbReference type="Gene3D" id="3.30.530.20">
    <property type="match status" value="1"/>
</dbReference>
<organism evidence="1 2">
    <name type="scientific">Serinicoccus hydrothermalis</name>
    <dbReference type="NCBI Taxonomy" id="1758689"/>
    <lineage>
        <taxon>Bacteria</taxon>
        <taxon>Bacillati</taxon>
        <taxon>Actinomycetota</taxon>
        <taxon>Actinomycetes</taxon>
        <taxon>Micrococcales</taxon>
        <taxon>Ornithinimicrobiaceae</taxon>
        <taxon>Serinicoccus</taxon>
    </lineage>
</organism>
<dbReference type="SUPFAM" id="SSF55961">
    <property type="entry name" value="Bet v1-like"/>
    <property type="match status" value="1"/>
</dbReference>
<dbReference type="STRING" id="1758689.SGUI_0702"/>
<dbReference type="Proteomes" id="UP000092482">
    <property type="component" value="Chromosome"/>
</dbReference>
<proteinExistence type="predicted"/>
<reference evidence="1 2" key="1">
    <citation type="submission" date="2016-03" db="EMBL/GenBank/DDBJ databases">
        <title>Shallow-sea hydrothermal system.</title>
        <authorList>
            <person name="Tang K."/>
        </authorList>
    </citation>
    <scope>NUCLEOTIDE SEQUENCE [LARGE SCALE GENOMIC DNA]</scope>
    <source>
        <strain evidence="1 2">JLT9</strain>
    </source>
</reference>
<name>A0A1B1N9K4_9MICO</name>
<dbReference type="KEGG" id="serj:SGUI_0702"/>
<dbReference type="PATRIC" id="fig|1758689.4.peg.735"/>
<accession>A0A1B1N9K4</accession>